<dbReference type="EMBL" id="ADNJ02000019">
    <property type="protein sequence ID" value="KHO10640.1"/>
    <property type="molecule type" value="Genomic_DNA"/>
</dbReference>
<comment type="caution">
    <text evidence="2">The sequence shown here is derived from an EMBL/GenBank/DDBJ whole genome shotgun (WGS) entry which is preliminary data.</text>
</comment>
<dbReference type="Proteomes" id="UP000002498">
    <property type="component" value="Unassembled WGS sequence"/>
</dbReference>
<dbReference type="HOGENOM" id="CLU_1917547_0_0_1"/>
<organism evidence="2 3">
    <name type="scientific">Metarhizium robertsii (strain ARSEF 23 / ATCC MYA-3075)</name>
    <name type="common">Metarhizium anisopliae (strain ARSEF 23)</name>
    <dbReference type="NCBI Taxonomy" id="655844"/>
    <lineage>
        <taxon>Eukaryota</taxon>
        <taxon>Fungi</taxon>
        <taxon>Dikarya</taxon>
        <taxon>Ascomycota</taxon>
        <taxon>Pezizomycotina</taxon>
        <taxon>Sordariomycetes</taxon>
        <taxon>Hypocreomycetidae</taxon>
        <taxon>Hypocreales</taxon>
        <taxon>Clavicipitaceae</taxon>
        <taxon>Metarhizium</taxon>
    </lineage>
</organism>
<keyword evidence="3" id="KW-1185">Reference proteome</keyword>
<keyword evidence="2" id="KW-0808">Transferase</keyword>
<dbReference type="KEGG" id="maj:MAA_11758"/>
<protein>
    <submittedName>
        <fullName evidence="2">Reverse transcriptase</fullName>
    </submittedName>
</protein>
<evidence type="ECO:0000256" key="1">
    <source>
        <dbReference type="SAM" id="MobiDB-lite"/>
    </source>
</evidence>
<evidence type="ECO:0000313" key="2">
    <source>
        <dbReference type="EMBL" id="KHO10640.1"/>
    </source>
</evidence>
<proteinExistence type="predicted"/>
<keyword evidence="2" id="KW-0695">RNA-directed DNA polymerase</keyword>
<dbReference type="GeneID" id="23633206"/>
<name>A0A0B2XD62_METRA</name>
<dbReference type="RefSeq" id="XP_011410975.1">
    <property type="nucleotide sequence ID" value="XM_011412673.1"/>
</dbReference>
<reference evidence="2 3" key="1">
    <citation type="journal article" date="2011" name="PLoS Genet.">
        <title>Genome sequencing and comparative transcriptomics of the model entomopathogenic fungi Metarhizium anisopliae and M. acridum.</title>
        <authorList>
            <person name="Gao Q."/>
            <person name="Jin K."/>
            <person name="Ying S.H."/>
            <person name="Zhang Y."/>
            <person name="Xiao G."/>
            <person name="Shang Y."/>
            <person name="Duan Z."/>
            <person name="Hu X."/>
            <person name="Xie X.Q."/>
            <person name="Zhou G."/>
            <person name="Peng G."/>
            <person name="Luo Z."/>
            <person name="Huang W."/>
            <person name="Wang B."/>
            <person name="Fang W."/>
            <person name="Wang S."/>
            <person name="Zhong Y."/>
            <person name="Ma L.J."/>
            <person name="St Leger R.J."/>
            <person name="Zhao G.P."/>
            <person name="Pei Y."/>
            <person name="Feng M.G."/>
            <person name="Xia Y."/>
            <person name="Wang C."/>
        </authorList>
    </citation>
    <scope>NUCLEOTIDE SEQUENCE [LARGE SCALE GENOMIC DNA]</scope>
    <source>
        <strain evidence="3">ARSEF 23 / ATCC MYA-3075</strain>
    </source>
</reference>
<sequence length="132" mass="15067">MSDTNLRPGVFDDTMPRRGIVKSNDLPHLEVGIADTGEDNEQLEDTRWESTKECFDGHVPEPKNLPWRDPSRVKPCGEGGDETEETCGTQAYCELFSENSERRQVSGSPYIWTKRQCFEAHEMNPAIFFPED</sequence>
<dbReference type="GO" id="GO:0003964">
    <property type="term" value="F:RNA-directed DNA polymerase activity"/>
    <property type="evidence" value="ECO:0007669"/>
    <property type="project" value="UniProtKB-KW"/>
</dbReference>
<dbReference type="AlphaFoldDB" id="A0A0B2XD62"/>
<feature type="region of interest" description="Disordered" evidence="1">
    <location>
        <begin position="54"/>
        <end position="85"/>
    </location>
</feature>
<keyword evidence="2" id="KW-0548">Nucleotidyltransferase</keyword>
<gene>
    <name evidence="2" type="ORF">MAA_11758</name>
</gene>
<accession>A0A0B2XD62</accession>
<reference evidence="2 3" key="2">
    <citation type="journal article" date="2014" name="Proc. Natl. Acad. Sci. U.S.A.">
        <title>Trajectory and genomic determinants of fungal-pathogen speciation and host adaptation.</title>
        <authorList>
            <person name="Hu X."/>
            <person name="Xiao G."/>
            <person name="Zheng P."/>
            <person name="Shang Y."/>
            <person name="Su Y."/>
            <person name="Zhang X."/>
            <person name="Liu X."/>
            <person name="Zhan S."/>
            <person name="St Leger R.J."/>
            <person name="Wang C."/>
        </authorList>
    </citation>
    <scope>GENOME REANNOTATION</scope>
    <source>
        <strain evidence="3">ARSEF 23 / ATCC MYA-3075</strain>
    </source>
</reference>
<dbReference type="OrthoDB" id="4940958at2759"/>
<evidence type="ECO:0000313" key="3">
    <source>
        <dbReference type="Proteomes" id="UP000002498"/>
    </source>
</evidence>